<dbReference type="Proteomes" id="UP000294743">
    <property type="component" value="Unassembled WGS sequence"/>
</dbReference>
<feature type="domain" description="TSCPD" evidence="6">
    <location>
        <begin position="5"/>
        <end position="80"/>
    </location>
</feature>
<dbReference type="EMBL" id="SODD01000019">
    <property type="protein sequence ID" value="TDW16852.1"/>
    <property type="molecule type" value="Genomic_DNA"/>
</dbReference>
<evidence type="ECO:0000259" key="6">
    <source>
        <dbReference type="Pfam" id="PF12637"/>
    </source>
</evidence>
<evidence type="ECO:0000256" key="1">
    <source>
        <dbReference type="ARBA" id="ARBA00007405"/>
    </source>
</evidence>
<dbReference type="EC" id="1.17.4.1" evidence="2"/>
<name>A0A4R7ZHL6_9FIRM</name>
<keyword evidence="3" id="KW-0237">DNA synthesis</keyword>
<evidence type="ECO:0000313" key="8">
    <source>
        <dbReference type="Proteomes" id="UP000294743"/>
    </source>
</evidence>
<evidence type="ECO:0000256" key="5">
    <source>
        <dbReference type="ARBA" id="ARBA00047754"/>
    </source>
</evidence>
<dbReference type="RefSeq" id="WP_134169637.1">
    <property type="nucleotide sequence ID" value="NZ_SODD01000019.1"/>
</dbReference>
<reference evidence="7 8" key="1">
    <citation type="submission" date="2019-03" db="EMBL/GenBank/DDBJ databases">
        <title>Genomic Encyclopedia of Type Strains, Phase IV (KMG-IV): sequencing the most valuable type-strain genomes for metagenomic binning, comparative biology and taxonomic classification.</title>
        <authorList>
            <person name="Goeker M."/>
        </authorList>
    </citation>
    <scope>NUCLEOTIDE SEQUENCE [LARGE SCALE GENOMIC DNA]</scope>
    <source>
        <strain evidence="7 8">DSM 28867</strain>
    </source>
</reference>
<dbReference type="OrthoDB" id="9801525at2"/>
<dbReference type="NCBIfam" id="TIGR03905">
    <property type="entry name" value="TIGR03905_4_Cys"/>
    <property type="match status" value="1"/>
</dbReference>
<dbReference type="GO" id="GO:0004748">
    <property type="term" value="F:ribonucleoside-diphosphate reductase activity, thioredoxin disulfide as acceptor"/>
    <property type="evidence" value="ECO:0007669"/>
    <property type="project" value="UniProtKB-EC"/>
</dbReference>
<accession>A0A4R7ZHL6</accession>
<keyword evidence="4" id="KW-0547">Nucleotide-binding</keyword>
<evidence type="ECO:0000313" key="7">
    <source>
        <dbReference type="EMBL" id="TDW16852.1"/>
    </source>
</evidence>
<dbReference type="InterPro" id="IPR023806">
    <property type="entry name" value="CHP03905"/>
</dbReference>
<proteinExistence type="inferred from homology"/>
<comment type="catalytic activity">
    <reaction evidence="5">
        <text>a 2'-deoxyribonucleoside 5'-diphosphate + [thioredoxin]-disulfide + H2O = a ribonucleoside 5'-diphosphate + [thioredoxin]-dithiol</text>
        <dbReference type="Rhea" id="RHEA:23252"/>
        <dbReference type="Rhea" id="RHEA-COMP:10698"/>
        <dbReference type="Rhea" id="RHEA-COMP:10700"/>
        <dbReference type="ChEBI" id="CHEBI:15377"/>
        <dbReference type="ChEBI" id="CHEBI:29950"/>
        <dbReference type="ChEBI" id="CHEBI:50058"/>
        <dbReference type="ChEBI" id="CHEBI:57930"/>
        <dbReference type="ChEBI" id="CHEBI:73316"/>
        <dbReference type="EC" id="1.17.4.1"/>
    </reaction>
</comment>
<dbReference type="AlphaFoldDB" id="A0A4R7ZHL6"/>
<dbReference type="Pfam" id="PF12637">
    <property type="entry name" value="TSCPD"/>
    <property type="match status" value="1"/>
</dbReference>
<comment type="caution">
    <text evidence="7">The sequence shown here is derived from an EMBL/GenBank/DDBJ whole genome shotgun (WGS) entry which is preliminary data.</text>
</comment>
<protein>
    <recommendedName>
        <fullName evidence="2">ribonucleoside-diphosphate reductase</fullName>
        <ecNumber evidence="2">1.17.4.1</ecNumber>
    </recommendedName>
</protein>
<evidence type="ECO:0000256" key="4">
    <source>
        <dbReference type="ARBA" id="ARBA00022741"/>
    </source>
</evidence>
<organism evidence="7 8">
    <name type="scientific">Breznakia blatticola</name>
    <dbReference type="NCBI Taxonomy" id="1754012"/>
    <lineage>
        <taxon>Bacteria</taxon>
        <taxon>Bacillati</taxon>
        <taxon>Bacillota</taxon>
        <taxon>Erysipelotrichia</taxon>
        <taxon>Erysipelotrichales</taxon>
        <taxon>Erysipelotrichaceae</taxon>
        <taxon>Breznakia</taxon>
    </lineage>
</organism>
<dbReference type="InterPro" id="IPR024434">
    <property type="entry name" value="TSCPD_dom"/>
</dbReference>
<dbReference type="GO" id="GO:0000166">
    <property type="term" value="F:nucleotide binding"/>
    <property type="evidence" value="ECO:0007669"/>
    <property type="project" value="UniProtKB-KW"/>
</dbReference>
<keyword evidence="8" id="KW-1185">Reference proteome</keyword>
<gene>
    <name evidence="7" type="ORF">EDD63_11918</name>
</gene>
<evidence type="ECO:0000256" key="3">
    <source>
        <dbReference type="ARBA" id="ARBA00022634"/>
    </source>
</evidence>
<sequence>MHYEYKTRNTCSQKISFDLDGNTISNIEFEGGCNGNLQAISKLLDGASVELIEEKLLGNLCGIRQTSCTDQLAKAVRKAYTEATIK</sequence>
<dbReference type="GO" id="GO:0071897">
    <property type="term" value="P:DNA biosynthetic process"/>
    <property type="evidence" value="ECO:0007669"/>
    <property type="project" value="UniProtKB-KW"/>
</dbReference>
<comment type="similarity">
    <text evidence="1">Belongs to the ribonucleoside diphosphate reductase class-2 family.</text>
</comment>
<evidence type="ECO:0000256" key="2">
    <source>
        <dbReference type="ARBA" id="ARBA00012274"/>
    </source>
</evidence>